<keyword evidence="1" id="KW-0472">Membrane</keyword>
<feature type="transmembrane region" description="Helical" evidence="1">
    <location>
        <begin position="1183"/>
        <end position="1202"/>
    </location>
</feature>
<feature type="transmembrane region" description="Helical" evidence="1">
    <location>
        <begin position="817"/>
        <end position="838"/>
    </location>
</feature>
<dbReference type="PANTHER" id="PTHR38454:SF1">
    <property type="entry name" value="INTEGRAL MEMBRANE PROTEIN"/>
    <property type="match status" value="1"/>
</dbReference>
<feature type="transmembrane region" description="Helical" evidence="1">
    <location>
        <begin position="481"/>
        <end position="498"/>
    </location>
</feature>
<gene>
    <name evidence="2" type="ORF">SAMN02745110_01241</name>
</gene>
<feature type="transmembrane region" description="Helical" evidence="1">
    <location>
        <begin position="961"/>
        <end position="980"/>
    </location>
</feature>
<accession>A0A1T4MJ38</accession>
<evidence type="ECO:0000256" key="1">
    <source>
        <dbReference type="SAM" id="Phobius"/>
    </source>
</evidence>
<feature type="transmembrane region" description="Helical" evidence="1">
    <location>
        <begin position="1267"/>
        <end position="1286"/>
    </location>
</feature>
<keyword evidence="3" id="KW-1185">Reference proteome</keyword>
<feature type="transmembrane region" description="Helical" evidence="1">
    <location>
        <begin position="230"/>
        <end position="246"/>
    </location>
</feature>
<feature type="transmembrane region" description="Helical" evidence="1">
    <location>
        <begin position="258"/>
        <end position="283"/>
    </location>
</feature>
<feature type="transmembrane region" description="Helical" evidence="1">
    <location>
        <begin position="395"/>
        <end position="414"/>
    </location>
</feature>
<protein>
    <submittedName>
        <fullName evidence="2">Uncharacterized membrane protein YfhO</fullName>
    </submittedName>
</protein>
<dbReference type="Pfam" id="PF09586">
    <property type="entry name" value="YfhO"/>
    <property type="match status" value="3"/>
</dbReference>
<organism evidence="2 3">
    <name type="scientific">Eubacterium ruminantium</name>
    <dbReference type="NCBI Taxonomy" id="42322"/>
    <lineage>
        <taxon>Bacteria</taxon>
        <taxon>Bacillati</taxon>
        <taxon>Bacillota</taxon>
        <taxon>Clostridia</taxon>
        <taxon>Eubacteriales</taxon>
        <taxon>Eubacteriaceae</taxon>
        <taxon>Eubacterium</taxon>
    </lineage>
</organism>
<feature type="transmembrane region" description="Helical" evidence="1">
    <location>
        <begin position="1243"/>
        <end position="1261"/>
    </location>
</feature>
<evidence type="ECO:0000313" key="2">
    <source>
        <dbReference type="EMBL" id="SJZ66768.1"/>
    </source>
</evidence>
<dbReference type="EMBL" id="FUXA01000007">
    <property type="protein sequence ID" value="SJZ66768.1"/>
    <property type="molecule type" value="Genomic_DNA"/>
</dbReference>
<sequence length="1718" mass="195638">MSDKVKETKKTRNKDKSAILRLSLAFLIPFIIAIIALATGHFAPFGDKDVLSAGHFEKYRYLLNDLHDKVHDDSVNTSGFISGQGYDIKESWAFYLSDPTNLITLAFPKSDMADVLDILYAFKIGLAGLFFSLLLNYKKKKEQEDKLTEEKCRSKIIESLKAKKEAKKAKKLAALEKSGKADKNIDIKIGGNDEPKSKFGIFIKNFDIINLALSISYALSAYMIGSGLNVTWLGAVALFPLVILAIEKLVYEGKWMMYCFSLTASFFLNFYITIIVFFFTLIYFFLQDYRNSKHLVVSIIKKFISDILAIGMASVVIVTSLRSDLIGKMLSLEFPKALVKLNIFDLFKFQLAGMKIDAAVESDNIAIYSCILTLLMIFMYASNGNINFNRKLKNIILTAVLYIATFHTTMNYFFSGLYYPKKFSAIFGFILIFMTLNMAHSVFINIEHQRSLTVLLSFVIVTSIVIITMVKSTDYSSMTPFMTALELAAVYFLIILLYKNDNMTHTVLKTALGIIVIAEMAFSYGGNLSKIGKTSKTYADTSVGKYEAAEDYIRNTYGKDSKISIFDSNENISTPLTNMLCGYDYVIALKHTNHINPGLEKVESFNDVDIYKNNYVVDNGFFVNDNIKRLVYDNDEIFLSSNYLANNTLGGNDLYKITTGEMDIQQVSVFLLNSPVKRPENRYRVSFISNTPGSLYSLLNGNITYMGESDTEQELFYFYSIGAKPLFHHETNLQFAIFDTKSFEDIYNNINRVQLTKSSDDKKDYTLSSDKPGYALIPVNSKNVASSSMEKIFTIGDSNFALVKVDSGSNNISIENVSIIPILIFISIICLLVCILWGKVLVKHANYDDSKVIGKISVFAENNRTYLLTLSILSIIFVIYLFLRSTAPFGIGFFPSHDGVAQNFPFYYGYYKQIFRGDFSFINYNIGLGIDSFGKVILTFLPVFYLIAFFSLSNMPLCFTLIAYLLFILPAFSFMIYLTHRPNKKNMSKKDLRLIPFALAYGLSAYVISFMSHHSLVINAILLPLLILAFERLLYKKKYIMYVLLLTYTMMYDFYMAFLMCEFIFLYFMCQNFDNVKDFFVKGFRVAFFSIISAGMSATVLLPSFFSTVQKSPYQTNDASIPSIKFTDDFLNIFNFGKVGTRAIIIDKSSFSVNMYCGLLMVLLIPIYLFCKNIKLSERIKKVCLLGLMFIAFGNPLLNYIFHGLHRQIFVPNRFSIFFIFLLITIIYDLIMNRSEELKKKPVIFFYIWELIIGVLFILSAKKFLSFPTIISLVFIVFYAVLLTVYKFKKDKKGISKIIALTFVLELLITAFNFTRYTIYSTHINRELDSYTNASIMCERNNVKADHARTEYLSAEANNSMILNTESISFFSSSINQENLDMMAYFGADVPLITNNIHYKLTNPISDIFLNVKYNLTNKYMKQSDTYSYMKEIDNINNISLYENPYNVGFGFLIRNDSELINMNNDLSNGKTYNSYVELQNDFSNKLVGEDLYELIEFETDPEKIQNDPHVSYVMSDYSNYEEGNPNAYVTTVIAIGDELKGEFYLDFGILTHLASKDSDKQEPIYIKFQADQYDSYAGSSFYLAKLNENTLQKIHDKLSDSVLYNIYDEDDDINATIDASGDGLIYVSLPYKDAFTVKVDGKEVKTQSLFKGIGIPVTAGTHQICISYRIAGLDISIWVSIAFLLFFIGFTICTTIYKKRKPNKADENTSENISDIN</sequence>
<feature type="transmembrane region" description="Helical" evidence="1">
    <location>
        <begin position="992"/>
        <end position="1010"/>
    </location>
</feature>
<dbReference type="OrthoDB" id="1637636at2"/>
<proteinExistence type="predicted"/>
<feature type="transmembrane region" description="Helical" evidence="1">
    <location>
        <begin position="452"/>
        <end position="469"/>
    </location>
</feature>
<feature type="transmembrane region" description="Helical" evidence="1">
    <location>
        <begin position="1016"/>
        <end position="1035"/>
    </location>
</feature>
<dbReference type="Proteomes" id="UP000189857">
    <property type="component" value="Unassembled WGS sequence"/>
</dbReference>
<feature type="transmembrane region" description="Helical" evidence="1">
    <location>
        <begin position="865"/>
        <end position="883"/>
    </location>
</feature>
<name>A0A1T4MJ38_9FIRM</name>
<feature type="transmembrane region" description="Helical" evidence="1">
    <location>
        <begin position="1676"/>
        <end position="1698"/>
    </location>
</feature>
<feature type="transmembrane region" description="Helical" evidence="1">
    <location>
        <begin position="1298"/>
        <end position="1319"/>
    </location>
</feature>
<feature type="transmembrane region" description="Helical" evidence="1">
    <location>
        <begin position="118"/>
        <end position="137"/>
    </location>
</feature>
<keyword evidence="1" id="KW-0812">Transmembrane</keyword>
<dbReference type="PANTHER" id="PTHR38454">
    <property type="entry name" value="INTEGRAL MEMBRANE PROTEIN-RELATED"/>
    <property type="match status" value="1"/>
</dbReference>
<feature type="transmembrane region" description="Helical" evidence="1">
    <location>
        <begin position="365"/>
        <end position="383"/>
    </location>
</feature>
<feature type="transmembrane region" description="Helical" evidence="1">
    <location>
        <begin position="426"/>
        <end position="446"/>
    </location>
</feature>
<feature type="transmembrane region" description="Helical" evidence="1">
    <location>
        <begin position="1153"/>
        <end position="1171"/>
    </location>
</feature>
<feature type="transmembrane region" description="Helical" evidence="1">
    <location>
        <begin position="510"/>
        <end position="528"/>
    </location>
</feature>
<feature type="transmembrane region" description="Helical" evidence="1">
    <location>
        <begin position="1042"/>
        <end position="1068"/>
    </location>
</feature>
<feature type="transmembrane region" description="Helical" evidence="1">
    <location>
        <begin position="20"/>
        <end position="43"/>
    </location>
</feature>
<evidence type="ECO:0000313" key="3">
    <source>
        <dbReference type="Proteomes" id="UP000189857"/>
    </source>
</evidence>
<dbReference type="InterPro" id="IPR018580">
    <property type="entry name" value="Uncharacterised_YfhO"/>
</dbReference>
<dbReference type="RefSeq" id="WP_078787087.1">
    <property type="nucleotide sequence ID" value="NZ_FMTO01000006.1"/>
</dbReference>
<feature type="transmembrane region" description="Helical" evidence="1">
    <location>
        <begin position="1214"/>
        <end position="1231"/>
    </location>
</feature>
<reference evidence="2 3" key="1">
    <citation type="submission" date="2017-02" db="EMBL/GenBank/DDBJ databases">
        <authorList>
            <person name="Peterson S.W."/>
        </authorList>
    </citation>
    <scope>NUCLEOTIDE SEQUENCE [LARGE SCALE GENOMIC DNA]</scope>
    <source>
        <strain evidence="2 3">ATCC 17233</strain>
    </source>
</reference>
<feature type="transmembrane region" description="Helical" evidence="1">
    <location>
        <begin position="303"/>
        <end position="321"/>
    </location>
</feature>
<keyword evidence="1" id="KW-1133">Transmembrane helix</keyword>
<feature type="transmembrane region" description="Helical" evidence="1">
    <location>
        <begin position="936"/>
        <end position="955"/>
    </location>
</feature>
<feature type="transmembrane region" description="Helical" evidence="1">
    <location>
        <begin position="1088"/>
        <end position="1109"/>
    </location>
</feature>